<evidence type="ECO:0000313" key="7">
    <source>
        <dbReference type="EMBL" id="BAX80935.1"/>
    </source>
</evidence>
<evidence type="ECO:0000259" key="5">
    <source>
        <dbReference type="PROSITE" id="PS51379"/>
    </source>
</evidence>
<dbReference type="InterPro" id="IPR017896">
    <property type="entry name" value="4Fe4S_Fe-S-bd"/>
</dbReference>
<reference evidence="8" key="2">
    <citation type="journal article" date="2020" name="Antonie Van Leeuwenhoek">
        <title>Labilibaculum antarcticum sp. nov., a novel facultative anaerobic, psychrotorelant bacterium isolated from marine sediment of Antarctica.</title>
        <authorList>
            <person name="Watanabe M."/>
            <person name="Kojima H."/>
            <person name="Fukui M."/>
        </authorList>
    </citation>
    <scope>NUCLEOTIDE SEQUENCE [LARGE SCALE GENOMIC DNA]</scope>
    <source>
        <strain evidence="8">SPP2</strain>
    </source>
</reference>
<dbReference type="PANTHER" id="PTHR43560:SF1">
    <property type="entry name" value="ION-TRANSLOCATING OXIDOREDUCTASE COMPLEX SUBUNIT B"/>
    <property type="match status" value="1"/>
</dbReference>
<dbReference type="Pfam" id="PF13237">
    <property type="entry name" value="Fer4_10"/>
    <property type="match status" value="1"/>
</dbReference>
<dbReference type="AlphaFoldDB" id="A0A1Y1CKR8"/>
<reference evidence="7 8" key="1">
    <citation type="journal article" date="2018" name="Mar. Genomics">
        <title>Complete genome sequence of Marinifilaceae bacterium strain SPP2, isolated from the Antarctic marine sediment.</title>
        <authorList>
            <person name="Watanabe M."/>
            <person name="Kojima H."/>
            <person name="Fukui M."/>
        </authorList>
    </citation>
    <scope>NUCLEOTIDE SEQUENCE [LARGE SCALE GENOMIC DNA]</scope>
    <source>
        <strain evidence="7 8">SPP2</strain>
    </source>
</reference>
<dbReference type="Pfam" id="PF04060">
    <property type="entry name" value="FeS"/>
    <property type="match status" value="1"/>
</dbReference>
<keyword evidence="3" id="KW-0408">Iron</keyword>
<dbReference type="RefSeq" id="WP_096429792.1">
    <property type="nucleotide sequence ID" value="NZ_AP018042.1"/>
</dbReference>
<dbReference type="InterPro" id="IPR017900">
    <property type="entry name" value="4Fe4S_Fe_S_CS"/>
</dbReference>
<dbReference type="InterPro" id="IPR009016">
    <property type="entry name" value="Fe_hydrogenase"/>
</dbReference>
<dbReference type="PROSITE" id="PS51379">
    <property type="entry name" value="4FE4S_FER_2"/>
    <property type="match status" value="2"/>
</dbReference>
<accession>A0A1Y1CKR8</accession>
<dbReference type="GO" id="GO:0051539">
    <property type="term" value="F:4 iron, 4 sulfur cluster binding"/>
    <property type="evidence" value="ECO:0007669"/>
    <property type="project" value="UniProtKB-KW"/>
</dbReference>
<keyword evidence="4" id="KW-0411">Iron-sulfur</keyword>
<gene>
    <name evidence="7" type="ORF">ALGA_2622</name>
</gene>
<dbReference type="Pfam" id="PF02906">
    <property type="entry name" value="Fe_hyd_lg_C"/>
    <property type="match status" value="1"/>
</dbReference>
<keyword evidence="8" id="KW-1185">Reference proteome</keyword>
<name>A0A1Y1CKR8_9BACT</name>
<feature type="domain" description="4Fe-4S" evidence="6">
    <location>
        <begin position="374"/>
        <end position="433"/>
    </location>
</feature>
<dbReference type="PROSITE" id="PS00198">
    <property type="entry name" value="4FE4S_FER_1"/>
    <property type="match status" value="1"/>
</dbReference>
<dbReference type="InterPro" id="IPR050395">
    <property type="entry name" value="4Fe4S_Ferredoxin_RnfB"/>
</dbReference>
<evidence type="ECO:0000256" key="1">
    <source>
        <dbReference type="ARBA" id="ARBA00022485"/>
    </source>
</evidence>
<keyword evidence="1" id="KW-0004">4Fe-4S</keyword>
<dbReference type="Gene3D" id="1.10.15.40">
    <property type="entry name" value="Electron transport complex subunit B, putative Fe-S cluster"/>
    <property type="match status" value="1"/>
</dbReference>
<sequence length="455" mass="51793">MEKAHFYHALKVVEKVCIGCTHCMNVCPTSAIRVKNGIADINKNACVDCGECLNACPVNAIIVEQDDFSQIFHFKQRVALLPTVLLGQFPDDISEKQIYSVILDLGFTHVYEVDETVDVLTEATKTYMKKNHQDRPFISSFCPAIVRLIQVKFPALVEHIIHLKPVIDISALFYREKLRNEGFLDDEIGIFYVTPCAAKIAAVKSPVGEDNSFIDGVINMDFIYNKVLLSIKQNKTVGIKYEIDKHMSRRSIGWTLTNGEASQYSGRCLAIDEIHNVIEVLEKLENEEIRDIDFLELRACDHSCAGGVLTTENRFLAIERLRKRGDWYHRNKPIILEEKEIEEYRPYLLENISIKSIEPRSILSLDTDMMEAMKKMEKINRILKVLPGIDCGACGAPRCQALAEDVVQGKAKMTQCVFLQKMLTKEGLITPQESFDISENTWGIKRFEKKNINDH</sequence>
<proteinExistence type="predicted"/>
<evidence type="ECO:0000259" key="6">
    <source>
        <dbReference type="PROSITE" id="PS51656"/>
    </source>
</evidence>
<dbReference type="PANTHER" id="PTHR43560">
    <property type="entry name" value="ION-TRANSLOCATING OXIDOREDUCTASE COMPLEX SUBUNIT B"/>
    <property type="match status" value="1"/>
</dbReference>
<dbReference type="InterPro" id="IPR007202">
    <property type="entry name" value="4Fe-4S_dom"/>
</dbReference>
<dbReference type="GO" id="GO:0046872">
    <property type="term" value="F:metal ion binding"/>
    <property type="evidence" value="ECO:0007669"/>
    <property type="project" value="UniProtKB-KW"/>
</dbReference>
<dbReference type="SUPFAM" id="SSF53920">
    <property type="entry name" value="Fe-only hydrogenase"/>
    <property type="match status" value="1"/>
</dbReference>
<evidence type="ECO:0000256" key="3">
    <source>
        <dbReference type="ARBA" id="ARBA00023004"/>
    </source>
</evidence>
<evidence type="ECO:0000256" key="4">
    <source>
        <dbReference type="ARBA" id="ARBA00023014"/>
    </source>
</evidence>
<dbReference type="SUPFAM" id="SSF54862">
    <property type="entry name" value="4Fe-4S ferredoxins"/>
    <property type="match status" value="1"/>
</dbReference>
<dbReference type="PROSITE" id="PS51656">
    <property type="entry name" value="4FE4S"/>
    <property type="match status" value="1"/>
</dbReference>
<dbReference type="OrthoDB" id="9798098at2"/>
<dbReference type="Gene3D" id="3.30.70.20">
    <property type="match status" value="1"/>
</dbReference>
<feature type="domain" description="4Fe-4S ferredoxin-type" evidence="5">
    <location>
        <begin position="8"/>
        <end position="36"/>
    </location>
</feature>
<dbReference type="KEGG" id="mbas:ALGA_2622"/>
<protein>
    <submittedName>
        <fullName evidence="7">Ferredoxin</fullName>
    </submittedName>
</protein>
<dbReference type="EMBL" id="AP018042">
    <property type="protein sequence ID" value="BAX80935.1"/>
    <property type="molecule type" value="Genomic_DNA"/>
</dbReference>
<keyword evidence="2" id="KW-0479">Metal-binding</keyword>
<dbReference type="InterPro" id="IPR004108">
    <property type="entry name" value="Fe_hydrogenase_lsu_C"/>
</dbReference>
<feature type="domain" description="4Fe-4S ferredoxin-type" evidence="5">
    <location>
        <begin position="37"/>
        <end position="66"/>
    </location>
</feature>
<dbReference type="Proteomes" id="UP000218267">
    <property type="component" value="Chromosome"/>
</dbReference>
<organism evidence="7 8">
    <name type="scientific">Labilibaculum antarcticum</name>
    <dbReference type="NCBI Taxonomy" id="1717717"/>
    <lineage>
        <taxon>Bacteria</taxon>
        <taxon>Pseudomonadati</taxon>
        <taxon>Bacteroidota</taxon>
        <taxon>Bacteroidia</taxon>
        <taxon>Marinilabiliales</taxon>
        <taxon>Marinifilaceae</taxon>
        <taxon>Labilibaculum</taxon>
    </lineage>
</organism>
<evidence type="ECO:0000313" key="8">
    <source>
        <dbReference type="Proteomes" id="UP000218267"/>
    </source>
</evidence>
<evidence type="ECO:0000256" key="2">
    <source>
        <dbReference type="ARBA" id="ARBA00022723"/>
    </source>
</evidence>
<dbReference type="Gene3D" id="3.40.950.10">
    <property type="entry name" value="Fe-only Hydrogenase (Larger Subunit), Chain L, domain 3"/>
    <property type="match status" value="1"/>
</dbReference>